<dbReference type="Proteomes" id="UP000659344">
    <property type="component" value="Unassembled WGS sequence"/>
</dbReference>
<feature type="compositionally biased region" description="Basic residues" evidence="1">
    <location>
        <begin position="138"/>
        <end position="151"/>
    </location>
</feature>
<sequence length="169" mass="17994">MPHYNAPRRSATPPSYPYSQYYPGINPYETELPLTAESSAIMPYSAPSSGVNDSFTSAASGAAKAGGGFSIPNLGDIKGIVDRFGGIEGILATMGKVQKMMQTFQQFAPMAKLVAGLLPGGKGAASKGRSGGLDEFKPRRRRKKGTKRSNSQRRSTSSKSRSKSGKSRR</sequence>
<evidence type="ECO:0000256" key="1">
    <source>
        <dbReference type="SAM" id="MobiDB-lite"/>
    </source>
</evidence>
<comment type="caution">
    <text evidence="2">The sequence shown here is derived from an EMBL/GenBank/DDBJ whole genome shotgun (WGS) entry which is preliminary data.</text>
</comment>
<evidence type="ECO:0000313" key="2">
    <source>
        <dbReference type="EMBL" id="GGH10041.1"/>
    </source>
</evidence>
<accession>A0ABQ1Y1Y3</accession>
<dbReference type="EMBL" id="BMFT01000001">
    <property type="protein sequence ID" value="GGH10041.1"/>
    <property type="molecule type" value="Genomic_DNA"/>
</dbReference>
<keyword evidence="3" id="KW-1185">Reference proteome</keyword>
<feature type="region of interest" description="Disordered" evidence="1">
    <location>
        <begin position="121"/>
        <end position="169"/>
    </location>
</feature>
<protein>
    <recommendedName>
        <fullName evidence="4">Tyrosine protein kinase</fullName>
    </recommendedName>
</protein>
<dbReference type="RefSeq" id="WP_188534828.1">
    <property type="nucleotide sequence ID" value="NZ_BMFT01000001.1"/>
</dbReference>
<reference evidence="3" key="1">
    <citation type="journal article" date="2019" name="Int. J. Syst. Evol. Microbiol.">
        <title>The Global Catalogue of Microorganisms (GCM) 10K type strain sequencing project: providing services to taxonomists for standard genome sequencing and annotation.</title>
        <authorList>
            <consortium name="The Broad Institute Genomics Platform"/>
            <consortium name="The Broad Institute Genome Sequencing Center for Infectious Disease"/>
            <person name="Wu L."/>
            <person name="Ma J."/>
        </authorList>
    </citation>
    <scope>NUCLEOTIDE SEQUENCE [LARGE SCALE GENOMIC DNA]</scope>
    <source>
        <strain evidence="3">CGMCC 1.12769</strain>
    </source>
</reference>
<organism evidence="2 3">
    <name type="scientific">Paenibacillus segetis</name>
    <dbReference type="NCBI Taxonomy" id="1325360"/>
    <lineage>
        <taxon>Bacteria</taxon>
        <taxon>Bacillati</taxon>
        <taxon>Bacillota</taxon>
        <taxon>Bacilli</taxon>
        <taxon>Bacillales</taxon>
        <taxon>Paenibacillaceae</taxon>
        <taxon>Paenibacillus</taxon>
    </lineage>
</organism>
<proteinExistence type="predicted"/>
<evidence type="ECO:0008006" key="4">
    <source>
        <dbReference type="Google" id="ProtNLM"/>
    </source>
</evidence>
<feature type="compositionally biased region" description="Basic residues" evidence="1">
    <location>
        <begin position="160"/>
        <end position="169"/>
    </location>
</feature>
<name>A0ABQ1Y1Y3_9BACL</name>
<evidence type="ECO:0000313" key="3">
    <source>
        <dbReference type="Proteomes" id="UP000659344"/>
    </source>
</evidence>
<gene>
    <name evidence="2" type="ORF">GCM10008013_01280</name>
</gene>